<name>E3J6Q2_PSEI1</name>
<evidence type="ECO:0000259" key="14">
    <source>
        <dbReference type="PROSITE" id="PS50109"/>
    </source>
</evidence>
<dbReference type="eggNOG" id="COG0642">
    <property type="taxonomic scope" value="Bacteria"/>
</dbReference>
<feature type="domain" description="Histidine kinase" evidence="14">
    <location>
        <begin position="226"/>
        <end position="424"/>
    </location>
</feature>
<dbReference type="GO" id="GO:0000155">
    <property type="term" value="F:phosphorelay sensor kinase activity"/>
    <property type="evidence" value="ECO:0007669"/>
    <property type="project" value="InterPro"/>
</dbReference>
<reference evidence="16 17" key="1">
    <citation type="submission" date="2010-10" db="EMBL/GenBank/DDBJ databases">
        <title>Complete sequence of Frankia sp. EuI1c.</title>
        <authorList>
            <consortium name="US DOE Joint Genome Institute"/>
            <person name="Lucas S."/>
            <person name="Copeland A."/>
            <person name="Lapidus A."/>
            <person name="Cheng J.-F."/>
            <person name="Bruce D."/>
            <person name="Goodwin L."/>
            <person name="Pitluck S."/>
            <person name="Chertkov O."/>
            <person name="Detter J.C."/>
            <person name="Han C."/>
            <person name="Tapia R."/>
            <person name="Land M."/>
            <person name="Hauser L."/>
            <person name="Jeffries C."/>
            <person name="Kyrpides N."/>
            <person name="Ivanova N."/>
            <person name="Mikhailova N."/>
            <person name="Beauchemin N."/>
            <person name="Sen A."/>
            <person name="Sur S.A."/>
            <person name="Gtari M."/>
            <person name="Wall L."/>
            <person name="Tisa L."/>
            <person name="Woyke T."/>
        </authorList>
    </citation>
    <scope>NUCLEOTIDE SEQUENCE [LARGE SCALE GENOMIC DNA]</scope>
    <source>
        <strain evidence="17">DSM 45817 / CECT 9037 / EuI1c</strain>
    </source>
</reference>
<evidence type="ECO:0000313" key="17">
    <source>
        <dbReference type="Proteomes" id="UP000002484"/>
    </source>
</evidence>
<evidence type="ECO:0000256" key="10">
    <source>
        <dbReference type="ARBA" id="ARBA00022840"/>
    </source>
</evidence>
<dbReference type="GO" id="GO:0005886">
    <property type="term" value="C:plasma membrane"/>
    <property type="evidence" value="ECO:0007669"/>
    <property type="project" value="UniProtKB-SubCell"/>
</dbReference>
<evidence type="ECO:0000256" key="5">
    <source>
        <dbReference type="ARBA" id="ARBA00022553"/>
    </source>
</evidence>
<dbReference type="SUPFAM" id="SSF55874">
    <property type="entry name" value="ATPase domain of HSP90 chaperone/DNA topoisomerase II/histidine kinase"/>
    <property type="match status" value="1"/>
</dbReference>
<proteinExistence type="predicted"/>
<dbReference type="InterPro" id="IPR050980">
    <property type="entry name" value="2C_sensor_his_kinase"/>
</dbReference>
<dbReference type="RefSeq" id="WP_013425094.1">
    <property type="nucleotide sequence ID" value="NC_014666.1"/>
</dbReference>
<evidence type="ECO:0000313" key="16">
    <source>
        <dbReference type="EMBL" id="ADP81976.1"/>
    </source>
</evidence>
<dbReference type="Gene3D" id="1.10.287.130">
    <property type="match status" value="1"/>
</dbReference>
<keyword evidence="13" id="KW-0472">Membrane</keyword>
<comment type="subcellular location">
    <subcellularLocation>
        <location evidence="2">Cell membrane</location>
        <topology evidence="2">Multi-pass membrane protein</topology>
    </subcellularLocation>
</comment>
<dbReference type="SMART" id="SM00304">
    <property type="entry name" value="HAMP"/>
    <property type="match status" value="1"/>
</dbReference>
<evidence type="ECO:0000256" key="12">
    <source>
        <dbReference type="ARBA" id="ARBA00023012"/>
    </source>
</evidence>
<protein>
    <recommendedName>
        <fullName evidence="3">histidine kinase</fullName>
        <ecNumber evidence="3">2.7.13.3</ecNumber>
    </recommendedName>
</protein>
<dbReference type="Proteomes" id="UP000002484">
    <property type="component" value="Chromosome"/>
</dbReference>
<evidence type="ECO:0000256" key="1">
    <source>
        <dbReference type="ARBA" id="ARBA00000085"/>
    </source>
</evidence>
<dbReference type="GO" id="GO:0005524">
    <property type="term" value="F:ATP binding"/>
    <property type="evidence" value="ECO:0007669"/>
    <property type="project" value="UniProtKB-KW"/>
</dbReference>
<dbReference type="Pfam" id="PF00512">
    <property type="entry name" value="HisKA"/>
    <property type="match status" value="1"/>
</dbReference>
<dbReference type="EC" id="2.7.13.3" evidence="3"/>
<dbReference type="SMART" id="SM00388">
    <property type="entry name" value="HisKA"/>
    <property type="match status" value="1"/>
</dbReference>
<dbReference type="KEGG" id="fri:FraEuI1c_3970"/>
<dbReference type="PANTHER" id="PTHR44936:SF9">
    <property type="entry name" value="SENSOR PROTEIN CREC"/>
    <property type="match status" value="1"/>
</dbReference>
<dbReference type="Gene3D" id="3.30.565.10">
    <property type="entry name" value="Histidine kinase-like ATPase, C-terminal domain"/>
    <property type="match status" value="1"/>
</dbReference>
<dbReference type="InterPro" id="IPR036890">
    <property type="entry name" value="HATPase_C_sf"/>
</dbReference>
<dbReference type="InterPro" id="IPR003660">
    <property type="entry name" value="HAMP_dom"/>
</dbReference>
<keyword evidence="11 13" id="KW-1133">Transmembrane helix</keyword>
<keyword evidence="17" id="KW-1185">Reference proteome</keyword>
<dbReference type="InterPro" id="IPR003594">
    <property type="entry name" value="HATPase_dom"/>
</dbReference>
<keyword evidence="9 16" id="KW-0418">Kinase</keyword>
<keyword evidence="6" id="KW-0808">Transferase</keyword>
<evidence type="ECO:0000256" key="7">
    <source>
        <dbReference type="ARBA" id="ARBA00022692"/>
    </source>
</evidence>
<dbReference type="AlphaFoldDB" id="E3J6Q2"/>
<dbReference type="OrthoDB" id="5242752at2"/>
<dbReference type="HOGENOM" id="CLU_000445_89_28_11"/>
<keyword evidence="7 13" id="KW-0812">Transmembrane</keyword>
<accession>E3J6Q2</accession>
<dbReference type="InParanoid" id="E3J6Q2"/>
<keyword evidence="5" id="KW-0597">Phosphoprotein</keyword>
<sequence>MRARVVALAVQSAAVAIALFAIPLAIAVARYFVDAEHTELLRAAETAAVAVSGDLTARPAPAFAVDPDLRIVVYDAGGARVRGVGPARPPSIAHAALGGRVAAATLDGRYGVAVPVSDGDSVAGALVATADRTETYQHIGLAWAAMAGLAAAALGAAWFLARRLSRRLAAPVETLRTAADRLGDGDFSIHAAGSEIAEIDSLAASLNKTARRLGTLLDRERAFAADLSHQLRTPLTGLRLALETASTDPVARDRALATALAAADRLDATIGDLVTLARDTGQGGDPVDLARLMAEIRERWHGPLAARGRRLRLLAPPEAARPRMSHACARQIAEVLLDNASAHGRGTVTVRLREIADTVALEVSDEGLELTGDSADLFRRRSTGAAGTGIGLALARSLALAEGSRLAVTRRAPPTFTLFMAGDDADG</sequence>
<dbReference type="PROSITE" id="PS50109">
    <property type="entry name" value="HIS_KIN"/>
    <property type="match status" value="1"/>
</dbReference>
<evidence type="ECO:0000256" key="2">
    <source>
        <dbReference type="ARBA" id="ARBA00004651"/>
    </source>
</evidence>
<evidence type="ECO:0000256" key="6">
    <source>
        <dbReference type="ARBA" id="ARBA00022679"/>
    </source>
</evidence>
<evidence type="ECO:0000259" key="15">
    <source>
        <dbReference type="PROSITE" id="PS50885"/>
    </source>
</evidence>
<comment type="catalytic activity">
    <reaction evidence="1">
        <text>ATP + protein L-histidine = ADP + protein N-phospho-L-histidine.</text>
        <dbReference type="EC" id="2.7.13.3"/>
    </reaction>
</comment>
<dbReference type="PROSITE" id="PS50885">
    <property type="entry name" value="HAMP"/>
    <property type="match status" value="1"/>
</dbReference>
<dbReference type="Pfam" id="PF02518">
    <property type="entry name" value="HATPase_c"/>
    <property type="match status" value="1"/>
</dbReference>
<dbReference type="CDD" id="cd06225">
    <property type="entry name" value="HAMP"/>
    <property type="match status" value="1"/>
</dbReference>
<dbReference type="Pfam" id="PF00672">
    <property type="entry name" value="HAMP"/>
    <property type="match status" value="1"/>
</dbReference>
<dbReference type="CDD" id="cd00082">
    <property type="entry name" value="HisKA"/>
    <property type="match status" value="1"/>
</dbReference>
<dbReference type="InterPro" id="IPR036097">
    <property type="entry name" value="HisK_dim/P_sf"/>
</dbReference>
<dbReference type="Gene3D" id="6.10.340.10">
    <property type="match status" value="1"/>
</dbReference>
<organism evidence="16 17">
    <name type="scientific">Pseudofrankia inefficax (strain DSM 45817 / CECT 9037 / DDB 130130 / EuI1c)</name>
    <name type="common">Frankia inefficax</name>
    <dbReference type="NCBI Taxonomy" id="298654"/>
    <lineage>
        <taxon>Bacteria</taxon>
        <taxon>Bacillati</taxon>
        <taxon>Actinomycetota</taxon>
        <taxon>Actinomycetes</taxon>
        <taxon>Frankiales</taxon>
        <taxon>Frankiaceae</taxon>
        <taxon>Pseudofrankia</taxon>
    </lineage>
</organism>
<dbReference type="EMBL" id="CP002299">
    <property type="protein sequence ID" value="ADP81976.1"/>
    <property type="molecule type" value="Genomic_DNA"/>
</dbReference>
<evidence type="ECO:0000256" key="9">
    <source>
        <dbReference type="ARBA" id="ARBA00022777"/>
    </source>
</evidence>
<feature type="transmembrane region" description="Helical" evidence="13">
    <location>
        <begin position="141"/>
        <end position="161"/>
    </location>
</feature>
<dbReference type="InterPro" id="IPR005467">
    <property type="entry name" value="His_kinase_dom"/>
</dbReference>
<evidence type="ECO:0000256" key="8">
    <source>
        <dbReference type="ARBA" id="ARBA00022741"/>
    </source>
</evidence>
<dbReference type="PANTHER" id="PTHR44936">
    <property type="entry name" value="SENSOR PROTEIN CREC"/>
    <property type="match status" value="1"/>
</dbReference>
<dbReference type="STRING" id="298654.FraEuI1c_3970"/>
<feature type="domain" description="HAMP" evidence="15">
    <location>
        <begin position="166"/>
        <end position="218"/>
    </location>
</feature>
<gene>
    <name evidence="16" type="ordered locus">FraEuI1c_3970</name>
</gene>
<dbReference type="InterPro" id="IPR003661">
    <property type="entry name" value="HisK_dim/P_dom"/>
</dbReference>
<keyword evidence="8" id="KW-0547">Nucleotide-binding</keyword>
<keyword evidence="10" id="KW-0067">ATP-binding</keyword>
<keyword evidence="12" id="KW-0902">Two-component regulatory system</keyword>
<keyword evidence="4" id="KW-1003">Cell membrane</keyword>
<evidence type="ECO:0000256" key="4">
    <source>
        <dbReference type="ARBA" id="ARBA00022475"/>
    </source>
</evidence>
<evidence type="ECO:0000256" key="13">
    <source>
        <dbReference type="SAM" id="Phobius"/>
    </source>
</evidence>
<dbReference type="SUPFAM" id="SSF47384">
    <property type="entry name" value="Homodimeric domain of signal transducing histidine kinase"/>
    <property type="match status" value="1"/>
</dbReference>
<evidence type="ECO:0000256" key="3">
    <source>
        <dbReference type="ARBA" id="ARBA00012438"/>
    </source>
</evidence>
<evidence type="ECO:0000256" key="11">
    <source>
        <dbReference type="ARBA" id="ARBA00022989"/>
    </source>
</evidence>